<evidence type="ECO:0000259" key="1">
    <source>
        <dbReference type="Pfam" id="PF09537"/>
    </source>
</evidence>
<protein>
    <submittedName>
        <fullName evidence="2">PA2169 family four-helix-bundle protein</fullName>
    </submittedName>
</protein>
<evidence type="ECO:0000313" key="2">
    <source>
        <dbReference type="EMBL" id="TGE08292.1"/>
    </source>
</evidence>
<reference evidence="2 3" key="1">
    <citation type="submission" date="2019-04" db="EMBL/GenBank/DDBJ databases">
        <authorList>
            <person name="Feng G."/>
            <person name="Zhang J."/>
            <person name="Zhu H."/>
        </authorList>
    </citation>
    <scope>NUCLEOTIDE SEQUENCE [LARGE SCALE GENOMIC DNA]</scope>
    <source>
        <strain evidence="2 3">92R-1</strain>
    </source>
</reference>
<dbReference type="OrthoDB" id="282393at2"/>
<sequence length="225" mass="24664">MNQPANSSSQAGNPLLNQASQWLEQNNLSSLTPALKNVSNQAVARFNRLSTTQKLVGGALLAVGAIYLSRRGSGGKASQGSSQAATLNELLYFVNDRIEGYQRAVDESTDPELSGYYKQLVSQSQQFANELNQALRQQGGEQQSSTTLKGKLYRNWMDVKAAITGTDEKAILGSNVYGEEWAIKAYEDALGDNTLTGSIRQAVERQYSTSKKTYDRLKKLEAKQE</sequence>
<dbReference type="InterPro" id="IPR019052">
    <property type="entry name" value="DUF2383"/>
</dbReference>
<gene>
    <name evidence="2" type="ORF">EU556_11270</name>
</gene>
<dbReference type="InterPro" id="IPR012347">
    <property type="entry name" value="Ferritin-like"/>
</dbReference>
<dbReference type="NCBIfam" id="TIGR02284">
    <property type="entry name" value="PA2169 family four-helix-bundle protein"/>
    <property type="match status" value="1"/>
</dbReference>
<dbReference type="InterPro" id="IPR011971">
    <property type="entry name" value="CHP02284"/>
</dbReference>
<proteinExistence type="predicted"/>
<comment type="caution">
    <text evidence="2">The sequence shown here is derived from an EMBL/GenBank/DDBJ whole genome shotgun (WGS) entry which is preliminary data.</text>
</comment>
<dbReference type="RefSeq" id="WP_135434182.1">
    <property type="nucleotide sequence ID" value="NZ_SRLA01000002.1"/>
</dbReference>
<dbReference type="Pfam" id="PF09537">
    <property type="entry name" value="DUF2383"/>
    <property type="match status" value="1"/>
</dbReference>
<name>A0A4Z0P7E1_9BACT</name>
<dbReference type="AlphaFoldDB" id="A0A4Z0P7E1"/>
<feature type="domain" description="DUF2383" evidence="1">
    <location>
        <begin position="85"/>
        <end position="191"/>
    </location>
</feature>
<dbReference type="Proteomes" id="UP000298337">
    <property type="component" value="Unassembled WGS sequence"/>
</dbReference>
<accession>A0A4Z0P7E1</accession>
<dbReference type="Gene3D" id="1.20.1260.10">
    <property type="match status" value="1"/>
</dbReference>
<organism evidence="2 3">
    <name type="scientific">Hymenobacter fodinae</name>
    <dbReference type="NCBI Taxonomy" id="2510796"/>
    <lineage>
        <taxon>Bacteria</taxon>
        <taxon>Pseudomonadati</taxon>
        <taxon>Bacteroidota</taxon>
        <taxon>Cytophagia</taxon>
        <taxon>Cytophagales</taxon>
        <taxon>Hymenobacteraceae</taxon>
        <taxon>Hymenobacter</taxon>
    </lineage>
</organism>
<keyword evidence="3" id="KW-1185">Reference proteome</keyword>
<evidence type="ECO:0000313" key="3">
    <source>
        <dbReference type="Proteomes" id="UP000298337"/>
    </source>
</evidence>
<dbReference type="EMBL" id="SRLA01000002">
    <property type="protein sequence ID" value="TGE08292.1"/>
    <property type="molecule type" value="Genomic_DNA"/>
</dbReference>